<reference evidence="1 2" key="1">
    <citation type="submission" date="2024-01" db="EMBL/GenBank/DDBJ databases">
        <title>The genomes of 5 underutilized Papilionoideae crops provide insights into root nodulation and disease resistanc.</title>
        <authorList>
            <person name="Jiang F."/>
        </authorList>
    </citation>
    <scope>NUCLEOTIDE SEQUENCE [LARGE SCALE GENOMIC DNA]</scope>
    <source>
        <strain evidence="1">LVBAO_FW01</strain>
        <tissue evidence="1">Leaves</tissue>
    </source>
</reference>
<dbReference type="EMBL" id="JAYMYQ010000001">
    <property type="protein sequence ID" value="KAK7362088.1"/>
    <property type="molecule type" value="Genomic_DNA"/>
</dbReference>
<gene>
    <name evidence="1" type="ORF">VNO77_04188</name>
</gene>
<evidence type="ECO:0000313" key="1">
    <source>
        <dbReference type="EMBL" id="KAK7362088.1"/>
    </source>
</evidence>
<protein>
    <submittedName>
        <fullName evidence="1">Uncharacterized protein</fullName>
    </submittedName>
</protein>
<dbReference type="Proteomes" id="UP001367508">
    <property type="component" value="Unassembled WGS sequence"/>
</dbReference>
<accession>A0AAN9RCY4</accession>
<name>A0AAN9RCY4_CANGL</name>
<keyword evidence="2" id="KW-1185">Reference proteome</keyword>
<organism evidence="1 2">
    <name type="scientific">Canavalia gladiata</name>
    <name type="common">Sword bean</name>
    <name type="synonym">Dolichos gladiatus</name>
    <dbReference type="NCBI Taxonomy" id="3824"/>
    <lineage>
        <taxon>Eukaryota</taxon>
        <taxon>Viridiplantae</taxon>
        <taxon>Streptophyta</taxon>
        <taxon>Embryophyta</taxon>
        <taxon>Tracheophyta</taxon>
        <taxon>Spermatophyta</taxon>
        <taxon>Magnoliopsida</taxon>
        <taxon>eudicotyledons</taxon>
        <taxon>Gunneridae</taxon>
        <taxon>Pentapetalae</taxon>
        <taxon>rosids</taxon>
        <taxon>fabids</taxon>
        <taxon>Fabales</taxon>
        <taxon>Fabaceae</taxon>
        <taxon>Papilionoideae</taxon>
        <taxon>50 kb inversion clade</taxon>
        <taxon>NPAAA clade</taxon>
        <taxon>indigoferoid/millettioid clade</taxon>
        <taxon>Phaseoleae</taxon>
        <taxon>Canavalia</taxon>
    </lineage>
</organism>
<evidence type="ECO:0000313" key="2">
    <source>
        <dbReference type="Proteomes" id="UP001367508"/>
    </source>
</evidence>
<sequence length="79" mass="8898">MIEFTDFKSPKLLGILQLAIKVVLLSDSNFTGNLKVGFFVRYRCGLETVKALLWSNSKCFSVMYALEIFLSGADRILCL</sequence>
<proteinExistence type="predicted"/>
<comment type="caution">
    <text evidence="1">The sequence shown here is derived from an EMBL/GenBank/DDBJ whole genome shotgun (WGS) entry which is preliminary data.</text>
</comment>
<dbReference type="AlphaFoldDB" id="A0AAN9RCY4"/>